<feature type="transmembrane region" description="Helical" evidence="1">
    <location>
        <begin position="250"/>
        <end position="268"/>
    </location>
</feature>
<feature type="transmembrane region" description="Helical" evidence="1">
    <location>
        <begin position="218"/>
        <end position="238"/>
    </location>
</feature>
<dbReference type="AlphaFoldDB" id="A0A927GTN2"/>
<keyword evidence="1" id="KW-0812">Transmembrane</keyword>
<protein>
    <submittedName>
        <fullName evidence="2">DUF1385 domain-containing protein</fullName>
    </submittedName>
</protein>
<sequence length="332" mass="37352">MSQQSKSIYGGQAVIEGVMFAGRHVNVTAVRRKSDEIVYYEVPRTSRNWVQKLKKIPLVRGVVGILESSAKGSQHLNFSVEAYAEDETAEEEAKKTGAEPSKAEEPKKEEKSVWSLSMIVGVAVAGVISFILGKLVFTLVPAAVEQLLFGRYFENIVIHNLIEGAIKIAFLLTYLYIISLTPIIKRLFQYHGAEHKVISAYEAGEDLTVRNVQKYNTLHYRCGSSFIVLSVIVGVIVYSFFSWDTMWERISLRILLLPLVLGLSYEALRFTNSLRDTPVLRYLGYPGLWLQKLTTKEPTDEQVEVSIASFNRMRELDTQYAGETQALGRSVS</sequence>
<dbReference type="PANTHER" id="PTHR42867:SF1">
    <property type="entry name" value="MEMBRANE PROTEIN-RELATED"/>
    <property type="match status" value="1"/>
</dbReference>
<dbReference type="InterPro" id="IPR010787">
    <property type="entry name" value="DUF1385"/>
</dbReference>
<dbReference type="EMBL" id="JACXIZ010000035">
    <property type="protein sequence ID" value="MBD2847275.1"/>
    <property type="molecule type" value="Genomic_DNA"/>
</dbReference>
<proteinExistence type="predicted"/>
<keyword evidence="3" id="KW-1185">Reference proteome</keyword>
<keyword evidence="1" id="KW-1133">Transmembrane helix</keyword>
<gene>
    <name evidence="2" type="ORF">IDH44_18910</name>
</gene>
<dbReference type="Proteomes" id="UP000621560">
    <property type="component" value="Unassembled WGS sequence"/>
</dbReference>
<evidence type="ECO:0000256" key="1">
    <source>
        <dbReference type="SAM" id="Phobius"/>
    </source>
</evidence>
<evidence type="ECO:0000313" key="3">
    <source>
        <dbReference type="Proteomes" id="UP000621560"/>
    </source>
</evidence>
<feature type="transmembrane region" description="Helical" evidence="1">
    <location>
        <begin position="157"/>
        <end position="177"/>
    </location>
</feature>
<evidence type="ECO:0000313" key="2">
    <source>
        <dbReference type="EMBL" id="MBD2847275.1"/>
    </source>
</evidence>
<name>A0A927GTN2_9BACL</name>
<accession>A0A927GTN2</accession>
<reference evidence="2" key="1">
    <citation type="submission" date="2020-09" db="EMBL/GenBank/DDBJ databases">
        <title>A novel bacterium of genus Paenibacillus, isolated from South China Sea.</title>
        <authorList>
            <person name="Huang H."/>
            <person name="Mo K."/>
            <person name="Hu Y."/>
        </authorList>
    </citation>
    <scope>NUCLEOTIDE SEQUENCE</scope>
    <source>
        <strain evidence="2">IB182496</strain>
    </source>
</reference>
<dbReference type="Pfam" id="PF07136">
    <property type="entry name" value="DUF1385"/>
    <property type="match status" value="1"/>
</dbReference>
<organism evidence="2 3">
    <name type="scientific">Paenibacillus sabuli</name>
    <dbReference type="NCBI Taxonomy" id="2772509"/>
    <lineage>
        <taxon>Bacteria</taxon>
        <taxon>Bacillati</taxon>
        <taxon>Bacillota</taxon>
        <taxon>Bacilli</taxon>
        <taxon>Bacillales</taxon>
        <taxon>Paenibacillaceae</taxon>
        <taxon>Paenibacillus</taxon>
    </lineage>
</organism>
<feature type="transmembrane region" description="Helical" evidence="1">
    <location>
        <begin position="113"/>
        <end position="137"/>
    </location>
</feature>
<comment type="caution">
    <text evidence="2">The sequence shown here is derived from an EMBL/GenBank/DDBJ whole genome shotgun (WGS) entry which is preliminary data.</text>
</comment>
<dbReference type="PANTHER" id="PTHR42867">
    <property type="entry name" value="MEMBRANE PROTEIN-RELATED"/>
    <property type="match status" value="1"/>
</dbReference>
<keyword evidence="1" id="KW-0472">Membrane</keyword>
<dbReference type="RefSeq" id="WP_190920380.1">
    <property type="nucleotide sequence ID" value="NZ_JACXIZ010000035.1"/>
</dbReference>